<evidence type="ECO:0000313" key="3">
    <source>
        <dbReference type="Proteomes" id="UP000831692"/>
    </source>
</evidence>
<reference evidence="2 3" key="1">
    <citation type="submission" date="2022-03" db="EMBL/GenBank/DDBJ databases">
        <title>Complete genome sequence of Enterococcus innesii DB-1.</title>
        <authorList>
            <person name="Fukuda D."/>
            <person name="Nolasco-Hipolito C."/>
        </authorList>
    </citation>
    <scope>NUCLEOTIDE SEQUENCE [LARGE SCALE GENOMIC DNA]</scope>
    <source>
        <strain evidence="2 3">DB-1</strain>
    </source>
</reference>
<gene>
    <name evidence="2" type="ORF">ENLAB_28720</name>
</gene>
<protein>
    <submittedName>
        <fullName evidence="2">Uncharacterized protein</fullName>
    </submittedName>
</protein>
<proteinExistence type="predicted"/>
<organism evidence="2 3">
    <name type="scientific">Enterococcus innesii</name>
    <dbReference type="NCBI Taxonomy" id="2839759"/>
    <lineage>
        <taxon>Bacteria</taxon>
        <taxon>Bacillati</taxon>
        <taxon>Bacillota</taxon>
        <taxon>Bacilli</taxon>
        <taxon>Lactobacillales</taxon>
        <taxon>Enterococcaceae</taxon>
        <taxon>Enterococcus</taxon>
    </lineage>
</organism>
<evidence type="ECO:0000313" key="2">
    <source>
        <dbReference type="EMBL" id="BDG69308.1"/>
    </source>
</evidence>
<sequence>MLTTFISLFSIFALAALLAGTFFLAKLAMQQETKAVKVPVRAQNQNPRIHSNRR</sequence>
<dbReference type="RefSeq" id="WP_170920150.1">
    <property type="nucleotide sequence ID" value="NZ_AP025635.1"/>
</dbReference>
<accession>A0ABN6NSX5</accession>
<keyword evidence="3" id="KW-1185">Reference proteome</keyword>
<keyword evidence="1" id="KW-1133">Transmembrane helix</keyword>
<keyword evidence="1" id="KW-0472">Membrane</keyword>
<evidence type="ECO:0000256" key="1">
    <source>
        <dbReference type="SAM" id="Phobius"/>
    </source>
</evidence>
<dbReference type="Proteomes" id="UP000831692">
    <property type="component" value="Chromosome"/>
</dbReference>
<feature type="transmembrane region" description="Helical" evidence="1">
    <location>
        <begin position="6"/>
        <end position="25"/>
    </location>
</feature>
<dbReference type="GeneID" id="83458896"/>
<name>A0ABN6NSX5_9ENTE</name>
<dbReference type="EMBL" id="AP025635">
    <property type="protein sequence ID" value="BDG69308.1"/>
    <property type="molecule type" value="Genomic_DNA"/>
</dbReference>
<keyword evidence="1" id="KW-0812">Transmembrane</keyword>